<protein>
    <recommendedName>
        <fullName evidence="10">Secreted protein</fullName>
    </recommendedName>
</protein>
<dbReference type="EMBL" id="WIVU01000031">
    <property type="protein sequence ID" value="MQU07124.1"/>
    <property type="molecule type" value="Genomic_DNA"/>
</dbReference>
<dbReference type="AlphaFoldDB" id="A0A6A7Z3P2"/>
<dbReference type="RefSeq" id="WP_153333182.1">
    <property type="nucleotide sequence ID" value="NZ_CP174501.1"/>
</dbReference>
<organism evidence="3 9">
    <name type="scientific">Pseudomonas helleri</name>
    <dbReference type="NCBI Taxonomy" id="1608996"/>
    <lineage>
        <taxon>Bacteria</taxon>
        <taxon>Pseudomonadati</taxon>
        <taxon>Pseudomonadota</taxon>
        <taxon>Gammaproteobacteria</taxon>
        <taxon>Pseudomonadales</taxon>
        <taxon>Pseudomonadaceae</taxon>
        <taxon>Pseudomonas</taxon>
    </lineage>
</organism>
<dbReference type="Proteomes" id="UP000478064">
    <property type="component" value="Unassembled WGS sequence"/>
</dbReference>
<evidence type="ECO:0000256" key="1">
    <source>
        <dbReference type="SAM" id="SignalP"/>
    </source>
</evidence>
<evidence type="ECO:0000313" key="3">
    <source>
        <dbReference type="EMBL" id="MQU07124.1"/>
    </source>
</evidence>
<gene>
    <name evidence="3" type="ORF">GHO27_15665</name>
    <name evidence="5" type="ORF">GHO28_17860</name>
    <name evidence="4" type="ORF">GHO30_15070</name>
    <name evidence="2" type="ORF">GHO37_11855</name>
</gene>
<feature type="signal peptide" evidence="1">
    <location>
        <begin position="1"/>
        <end position="23"/>
    </location>
</feature>
<dbReference type="EMBL" id="WIVX01000072">
    <property type="protein sequence ID" value="MQU32703.1"/>
    <property type="molecule type" value="Genomic_DNA"/>
</dbReference>
<evidence type="ECO:0000313" key="8">
    <source>
        <dbReference type="Proteomes" id="UP000470186"/>
    </source>
</evidence>
<evidence type="ECO:0000313" key="5">
    <source>
        <dbReference type="EMBL" id="MQU44360.1"/>
    </source>
</evidence>
<dbReference type="Proteomes" id="UP000466863">
    <property type="component" value="Unassembled WGS sequence"/>
</dbReference>
<evidence type="ECO:0000313" key="4">
    <source>
        <dbReference type="EMBL" id="MQU32703.1"/>
    </source>
</evidence>
<keyword evidence="8" id="KW-1185">Reference proteome</keyword>
<comment type="caution">
    <text evidence="3">The sequence shown here is derived from an EMBL/GenBank/DDBJ whole genome shotgun (WGS) entry which is preliminary data.</text>
</comment>
<dbReference type="GeneID" id="97254771"/>
<dbReference type="Proteomes" id="UP000447574">
    <property type="component" value="Unassembled WGS sequence"/>
</dbReference>
<sequence length="105" mass="11287">MRMTHLLAFAAPLALLLPLSAQAAWPKDTVLKEQFMAQCVPAAAQTIGEKAAKVHCECGATKIGENFTQAEIKELMSKEGAKNPELQQKALNAIAECKASPQPKK</sequence>
<reference evidence="6 7" key="1">
    <citation type="submission" date="2019-10" db="EMBL/GenBank/DDBJ databases">
        <title>Evaluation of single-gene subtyping targets for Pseudomonas.</title>
        <authorList>
            <person name="Reichler S.J."/>
            <person name="Orsi R.H."/>
            <person name="Wiedmann M."/>
            <person name="Martin N.H."/>
            <person name="Murphy S.I."/>
        </authorList>
    </citation>
    <scope>NUCLEOTIDE SEQUENCE [LARGE SCALE GENOMIC DNA]</scope>
    <source>
        <strain evidence="3 9">FSL R10-1637</strain>
        <strain evidence="5 7">FSL R10-1876</strain>
        <strain evidence="4 8">FSL R10-2107</strain>
        <strain evidence="2 6">FSL R10-2932</strain>
    </source>
</reference>
<evidence type="ECO:0000313" key="9">
    <source>
        <dbReference type="Proteomes" id="UP000478064"/>
    </source>
</evidence>
<dbReference type="Proteomes" id="UP000470186">
    <property type="component" value="Unassembled WGS sequence"/>
</dbReference>
<evidence type="ECO:0000313" key="7">
    <source>
        <dbReference type="Proteomes" id="UP000466863"/>
    </source>
</evidence>
<dbReference type="EMBL" id="WIWF01000037">
    <property type="protein sequence ID" value="MQT74995.1"/>
    <property type="molecule type" value="Genomic_DNA"/>
</dbReference>
<name>A0A6A7Z3P2_9PSED</name>
<proteinExistence type="predicted"/>
<dbReference type="EMBL" id="WIVV01000091">
    <property type="protein sequence ID" value="MQU44360.1"/>
    <property type="molecule type" value="Genomic_DNA"/>
</dbReference>
<keyword evidence="1" id="KW-0732">Signal</keyword>
<evidence type="ECO:0000313" key="2">
    <source>
        <dbReference type="EMBL" id="MQT74995.1"/>
    </source>
</evidence>
<accession>A0A6A7Z3P2</accession>
<evidence type="ECO:0008006" key="10">
    <source>
        <dbReference type="Google" id="ProtNLM"/>
    </source>
</evidence>
<feature type="chain" id="PRO_5044630177" description="Secreted protein" evidence="1">
    <location>
        <begin position="24"/>
        <end position="105"/>
    </location>
</feature>
<evidence type="ECO:0000313" key="6">
    <source>
        <dbReference type="Proteomes" id="UP000447574"/>
    </source>
</evidence>